<evidence type="ECO:0000313" key="2">
    <source>
        <dbReference type="EMBL" id="PJJ60361.1"/>
    </source>
</evidence>
<sequence length="76" mass="8674">MYKTLLLVFWLILGTLPWASAAVLTSATPADRSWVQPLFKRAPKDKTRSGRYIHRPNYKRYKGPGNPNRGILALFS</sequence>
<feature type="chain" id="PRO_5014683181" evidence="1">
    <location>
        <begin position="22"/>
        <end position="76"/>
    </location>
</feature>
<keyword evidence="3" id="KW-1185">Reference proteome</keyword>
<accession>A0A2M9BQX8</accession>
<protein>
    <submittedName>
        <fullName evidence="2">Uncharacterized protein</fullName>
    </submittedName>
</protein>
<gene>
    <name evidence="2" type="ORF">CLV45_1786</name>
</gene>
<proteinExistence type="predicted"/>
<organism evidence="2 3">
    <name type="scientific">Hymenobacter chitinivorans DSM 11115</name>
    <dbReference type="NCBI Taxonomy" id="1121954"/>
    <lineage>
        <taxon>Bacteria</taxon>
        <taxon>Pseudomonadati</taxon>
        <taxon>Bacteroidota</taxon>
        <taxon>Cytophagia</taxon>
        <taxon>Cytophagales</taxon>
        <taxon>Hymenobacteraceae</taxon>
        <taxon>Hymenobacter</taxon>
    </lineage>
</organism>
<evidence type="ECO:0000313" key="3">
    <source>
        <dbReference type="Proteomes" id="UP000228535"/>
    </source>
</evidence>
<feature type="signal peptide" evidence="1">
    <location>
        <begin position="1"/>
        <end position="21"/>
    </location>
</feature>
<dbReference type="Proteomes" id="UP000228535">
    <property type="component" value="Unassembled WGS sequence"/>
</dbReference>
<dbReference type="AlphaFoldDB" id="A0A2M9BQX8"/>
<evidence type="ECO:0000256" key="1">
    <source>
        <dbReference type="SAM" id="SignalP"/>
    </source>
</evidence>
<comment type="caution">
    <text evidence="2">The sequence shown here is derived from an EMBL/GenBank/DDBJ whole genome shotgun (WGS) entry which is preliminary data.</text>
</comment>
<keyword evidence="1" id="KW-0732">Signal</keyword>
<name>A0A2M9BQX8_9BACT</name>
<dbReference type="EMBL" id="PGFA01000001">
    <property type="protein sequence ID" value="PJJ60361.1"/>
    <property type="molecule type" value="Genomic_DNA"/>
</dbReference>
<reference evidence="2 3" key="1">
    <citation type="submission" date="2017-11" db="EMBL/GenBank/DDBJ databases">
        <title>Genomic Encyclopedia of Archaeal and Bacterial Type Strains, Phase II (KMG-II): From Individual Species to Whole Genera.</title>
        <authorList>
            <person name="Goeker M."/>
        </authorList>
    </citation>
    <scope>NUCLEOTIDE SEQUENCE [LARGE SCALE GENOMIC DNA]</scope>
    <source>
        <strain evidence="2 3">DSM 11115</strain>
    </source>
</reference>